<dbReference type="AlphaFoldDB" id="A0A0F9FPY3"/>
<name>A0A0F9FPY3_9ZZZZ</name>
<accession>A0A0F9FPY3</accession>
<protein>
    <submittedName>
        <fullName evidence="1">Uncharacterized protein</fullName>
    </submittedName>
</protein>
<sequence length="163" mass="16864">MIAVLSLFALLLIQAIMDGMRQPVRAMVPAGSIDRRAQVSQNENDHKGPGPLVAVAGGLGAEGDASGANPDAPSMDELFASGDWVAGGTDGRISDFERGEDALVVSYDPASMTDPEVTVRTAENGTDAEVLLDGKMLVLVEGAAGTLRAEDVWLVEDGAPDAE</sequence>
<evidence type="ECO:0000313" key="1">
    <source>
        <dbReference type="EMBL" id="KKL80476.1"/>
    </source>
</evidence>
<proteinExistence type="predicted"/>
<organism evidence="1">
    <name type="scientific">marine sediment metagenome</name>
    <dbReference type="NCBI Taxonomy" id="412755"/>
    <lineage>
        <taxon>unclassified sequences</taxon>
        <taxon>metagenomes</taxon>
        <taxon>ecological metagenomes</taxon>
    </lineage>
</organism>
<dbReference type="EMBL" id="LAZR01022842">
    <property type="protein sequence ID" value="KKL80476.1"/>
    <property type="molecule type" value="Genomic_DNA"/>
</dbReference>
<gene>
    <name evidence="1" type="ORF">LCGC14_2004390</name>
</gene>
<comment type="caution">
    <text evidence="1">The sequence shown here is derived from an EMBL/GenBank/DDBJ whole genome shotgun (WGS) entry which is preliminary data.</text>
</comment>
<reference evidence="1" key="1">
    <citation type="journal article" date="2015" name="Nature">
        <title>Complex archaea that bridge the gap between prokaryotes and eukaryotes.</title>
        <authorList>
            <person name="Spang A."/>
            <person name="Saw J.H."/>
            <person name="Jorgensen S.L."/>
            <person name="Zaremba-Niedzwiedzka K."/>
            <person name="Martijn J."/>
            <person name="Lind A.E."/>
            <person name="van Eijk R."/>
            <person name="Schleper C."/>
            <person name="Guy L."/>
            <person name="Ettema T.J."/>
        </authorList>
    </citation>
    <scope>NUCLEOTIDE SEQUENCE</scope>
</reference>